<evidence type="ECO:0000256" key="3">
    <source>
        <dbReference type="ARBA" id="ARBA00022597"/>
    </source>
</evidence>
<dbReference type="SMART" id="SM00382">
    <property type="entry name" value="AAA"/>
    <property type="match status" value="2"/>
</dbReference>
<keyword evidence="3" id="KW-0762">Sugar transport</keyword>
<evidence type="ECO:0000313" key="11">
    <source>
        <dbReference type="Proteomes" id="UP001438008"/>
    </source>
</evidence>
<evidence type="ECO:0000256" key="7">
    <source>
        <dbReference type="ARBA" id="ARBA00022967"/>
    </source>
</evidence>
<dbReference type="PANTHER" id="PTHR43790">
    <property type="entry name" value="CARBOHYDRATE TRANSPORT ATP-BINDING PROTEIN MG119-RELATED"/>
    <property type="match status" value="1"/>
</dbReference>
<dbReference type="InterPro" id="IPR017871">
    <property type="entry name" value="ABC_transporter-like_CS"/>
</dbReference>
<feature type="domain" description="ABC transporter" evidence="9">
    <location>
        <begin position="12"/>
        <end position="247"/>
    </location>
</feature>
<evidence type="ECO:0000256" key="8">
    <source>
        <dbReference type="ARBA" id="ARBA00023136"/>
    </source>
</evidence>
<proteinExistence type="predicted"/>
<protein>
    <submittedName>
        <fullName evidence="10">Sugar ABC transporter ATP-binding protein</fullName>
    </submittedName>
</protein>
<dbReference type="SUPFAM" id="SSF52540">
    <property type="entry name" value="P-loop containing nucleoside triphosphate hydrolases"/>
    <property type="match status" value="2"/>
</dbReference>
<comment type="caution">
    <text evidence="10">The sequence shown here is derived from an EMBL/GenBank/DDBJ whole genome shotgun (WGS) entry which is preliminary data.</text>
</comment>
<dbReference type="CDD" id="cd03216">
    <property type="entry name" value="ABC_Carb_Monos_I"/>
    <property type="match status" value="1"/>
</dbReference>
<dbReference type="EMBL" id="JBBMFE010000002">
    <property type="protein sequence ID" value="MEQ2471554.1"/>
    <property type="molecule type" value="Genomic_DNA"/>
</dbReference>
<reference evidence="10 11" key="1">
    <citation type="submission" date="2024-03" db="EMBL/GenBank/DDBJ databases">
        <title>Human intestinal bacterial collection.</title>
        <authorList>
            <person name="Pauvert C."/>
            <person name="Hitch T.C.A."/>
            <person name="Clavel T."/>
        </authorList>
    </citation>
    <scope>NUCLEOTIDE SEQUENCE [LARGE SCALE GENOMIC DNA]</scope>
    <source>
        <strain evidence="10 11">CLA-AA-H132</strain>
    </source>
</reference>
<gene>
    <name evidence="10" type="ORF">WMO29_03480</name>
</gene>
<accession>A0ABV1FDU5</accession>
<organism evidence="10 11">
    <name type="scientific">Laedolimicola intestinihominis</name>
    <dbReference type="NCBI Taxonomy" id="3133166"/>
    <lineage>
        <taxon>Bacteria</taxon>
        <taxon>Bacillati</taxon>
        <taxon>Bacillota</taxon>
        <taxon>Clostridia</taxon>
        <taxon>Lachnospirales</taxon>
        <taxon>Lachnospiraceae</taxon>
        <taxon>Laedolimicola</taxon>
    </lineage>
</organism>
<dbReference type="RefSeq" id="WP_349163783.1">
    <property type="nucleotide sequence ID" value="NZ_JBBMFE010000002.1"/>
</dbReference>
<keyword evidence="6 10" id="KW-0067">ATP-binding</keyword>
<dbReference type="InterPro" id="IPR027417">
    <property type="entry name" value="P-loop_NTPase"/>
</dbReference>
<keyword evidence="5" id="KW-0547">Nucleotide-binding</keyword>
<evidence type="ECO:0000256" key="6">
    <source>
        <dbReference type="ARBA" id="ARBA00022840"/>
    </source>
</evidence>
<keyword evidence="7" id="KW-1278">Translocase</keyword>
<evidence type="ECO:0000256" key="2">
    <source>
        <dbReference type="ARBA" id="ARBA00022475"/>
    </source>
</evidence>
<evidence type="ECO:0000256" key="1">
    <source>
        <dbReference type="ARBA" id="ARBA00022448"/>
    </source>
</evidence>
<evidence type="ECO:0000313" key="10">
    <source>
        <dbReference type="EMBL" id="MEQ2471554.1"/>
    </source>
</evidence>
<keyword evidence="8" id="KW-0472">Membrane</keyword>
<keyword evidence="4" id="KW-0677">Repeat</keyword>
<dbReference type="PANTHER" id="PTHR43790:SF3">
    <property type="entry name" value="D-ALLOSE IMPORT ATP-BINDING PROTEIN ALSA-RELATED"/>
    <property type="match status" value="1"/>
</dbReference>
<dbReference type="Pfam" id="PF00005">
    <property type="entry name" value="ABC_tran"/>
    <property type="match status" value="2"/>
</dbReference>
<dbReference type="PROSITE" id="PS00211">
    <property type="entry name" value="ABC_TRANSPORTER_1"/>
    <property type="match status" value="1"/>
</dbReference>
<dbReference type="PROSITE" id="PS50893">
    <property type="entry name" value="ABC_TRANSPORTER_2"/>
    <property type="match status" value="2"/>
</dbReference>
<dbReference type="InterPro" id="IPR003439">
    <property type="entry name" value="ABC_transporter-like_ATP-bd"/>
</dbReference>
<feature type="domain" description="ABC transporter" evidence="9">
    <location>
        <begin position="257"/>
        <end position="500"/>
    </location>
</feature>
<dbReference type="Gene3D" id="3.40.50.300">
    <property type="entry name" value="P-loop containing nucleotide triphosphate hydrolases"/>
    <property type="match status" value="2"/>
</dbReference>
<evidence type="ECO:0000259" key="9">
    <source>
        <dbReference type="PROSITE" id="PS50893"/>
    </source>
</evidence>
<dbReference type="GO" id="GO:0005524">
    <property type="term" value="F:ATP binding"/>
    <property type="evidence" value="ECO:0007669"/>
    <property type="project" value="UniProtKB-KW"/>
</dbReference>
<name>A0ABV1FDU5_9FIRM</name>
<evidence type="ECO:0000256" key="5">
    <source>
        <dbReference type="ARBA" id="ARBA00022741"/>
    </source>
</evidence>
<dbReference type="InterPro" id="IPR050107">
    <property type="entry name" value="ABC_carbohydrate_import_ATPase"/>
</dbReference>
<dbReference type="InterPro" id="IPR003593">
    <property type="entry name" value="AAA+_ATPase"/>
</dbReference>
<sequence>MAEKRGSSDYILEVQGLSKSFGGTKALQDVELHIRKGEVHALVGENGAGKSTLMKSIIGLHKFDSGTITFEGNPYKVNGPAEAIKRGITMIHQELNPEPHLTVAENIFLHNEDTKGIFLKKDATNKRAEKILKEFDFDISPTHLVGDLTLAQAQMIEIMKAVSCDAKLVIMDEPTSSLDNEETERLFQTIRQLKEKGVSVVYISHRMEEIFNICDTVSVFRDGRFIDCKPISQVTEESLISMMVGREVKNVFPKTECEIGDVVFKVEGLTGKGFRDISFEVRRGEILGLTGLAGAGRSETMRAIFGLDPLEAGHIYLDGKEIVNKNPRQAIENGIAMVNEDRRQYGLCLYRSISENISLPNLPVHQKGLLLNKKREKEENKEYANLLTVKAASLDQDAINLSGGNQQKVVLAKWLMTKPKVLILDEPTRGVDVGAKSEIHSLMCSFAAQGMAVILISSELPEVMAMSDRLLVYHEGRINGELFREDIVSGQITQEHVLAKEFGN</sequence>
<keyword evidence="2" id="KW-1003">Cell membrane</keyword>
<keyword evidence="1" id="KW-0813">Transport</keyword>
<keyword evidence="11" id="KW-1185">Reference proteome</keyword>
<dbReference type="Proteomes" id="UP001438008">
    <property type="component" value="Unassembled WGS sequence"/>
</dbReference>
<dbReference type="CDD" id="cd03215">
    <property type="entry name" value="ABC_Carb_Monos_II"/>
    <property type="match status" value="1"/>
</dbReference>
<evidence type="ECO:0000256" key="4">
    <source>
        <dbReference type="ARBA" id="ARBA00022737"/>
    </source>
</evidence>